<keyword evidence="5 9" id="KW-0326">Glycosidase</keyword>
<dbReference type="Gramene" id="rna24139">
    <property type="protein sequence ID" value="RHN61652.1"/>
    <property type="gene ID" value="gene24139"/>
</dbReference>
<dbReference type="AlphaFoldDB" id="G7JQL1"/>
<dbReference type="KEGG" id="mtr:11444942"/>
<accession>G7JQL1</accession>
<dbReference type="Proteomes" id="UP000002051">
    <property type="component" value="Chromosome 4"/>
</dbReference>
<dbReference type="FunFam" id="3.20.20.80:FF:000010">
    <property type="entry name" value="glucan endo-1,3-beta-glucosidase, basic"/>
    <property type="match status" value="1"/>
</dbReference>
<proteinExistence type="inferred from homology"/>
<evidence type="ECO:0000256" key="6">
    <source>
        <dbReference type="ARBA" id="ARBA00033335"/>
    </source>
</evidence>
<gene>
    <name evidence="13" type="primary">11444942</name>
    <name evidence="11" type="ordered locus">MTR_4g076440</name>
    <name evidence="12" type="ORF">MtrunA17_Chr4g0038971</name>
</gene>
<dbReference type="Proteomes" id="UP000265566">
    <property type="component" value="Chromosome 4"/>
</dbReference>
<evidence type="ECO:0000256" key="5">
    <source>
        <dbReference type="ARBA" id="ARBA00023295"/>
    </source>
</evidence>
<evidence type="ECO:0000256" key="8">
    <source>
        <dbReference type="RuleBase" id="RU004335"/>
    </source>
</evidence>
<keyword evidence="10" id="KW-0732">Signal</keyword>
<reference evidence="11 14" key="2">
    <citation type="journal article" date="2014" name="BMC Genomics">
        <title>An improved genome release (version Mt4.0) for the model legume Medicago truncatula.</title>
        <authorList>
            <person name="Tang H."/>
            <person name="Krishnakumar V."/>
            <person name="Bidwell S."/>
            <person name="Rosen B."/>
            <person name="Chan A."/>
            <person name="Zhou S."/>
            <person name="Gentzbittel L."/>
            <person name="Childs K.L."/>
            <person name="Yandell M."/>
            <person name="Gundlach H."/>
            <person name="Mayer K.F."/>
            <person name="Schwartz D.C."/>
            <person name="Town C.D."/>
        </authorList>
    </citation>
    <scope>GENOME REANNOTATION</scope>
    <source>
        <strain evidence="13 14">cv. Jemalong A17</strain>
    </source>
</reference>
<evidence type="ECO:0000256" key="10">
    <source>
        <dbReference type="SAM" id="SignalP"/>
    </source>
</evidence>
<dbReference type="GO" id="GO:0005975">
    <property type="term" value="P:carbohydrate metabolic process"/>
    <property type="evidence" value="ECO:0007669"/>
    <property type="project" value="InterPro"/>
</dbReference>
<evidence type="ECO:0000256" key="9">
    <source>
        <dbReference type="RuleBase" id="RU004336"/>
    </source>
</evidence>
<dbReference type="STRING" id="3880.G7JQL1"/>
<comment type="similarity">
    <text evidence="2 8">Belongs to the glycosyl hydrolase 17 family.</text>
</comment>
<dbReference type="Gene3D" id="3.20.20.80">
    <property type="entry name" value="Glycosidases"/>
    <property type="match status" value="1"/>
</dbReference>
<evidence type="ECO:0000313" key="12">
    <source>
        <dbReference type="EMBL" id="RHN61652.1"/>
    </source>
</evidence>
<dbReference type="EMBL" id="CM001220">
    <property type="protein sequence ID" value="AES89513.1"/>
    <property type="molecule type" value="Genomic_DNA"/>
</dbReference>
<dbReference type="EnsemblPlants" id="AES89513">
    <property type="protein sequence ID" value="AES89513"/>
    <property type="gene ID" value="MTR_4g076440"/>
</dbReference>
<evidence type="ECO:0000313" key="13">
    <source>
        <dbReference type="EnsemblPlants" id="AES89513"/>
    </source>
</evidence>
<dbReference type="PaxDb" id="3880-AES89513"/>
<name>G7JQL1_MEDTR</name>
<reference evidence="12" key="4">
    <citation type="journal article" date="2018" name="Nat. Plants">
        <title>Whole-genome landscape of Medicago truncatula symbiotic genes.</title>
        <authorList>
            <person name="Pecrix Y."/>
            <person name="Gamas P."/>
            <person name="Carrere S."/>
        </authorList>
    </citation>
    <scope>NUCLEOTIDE SEQUENCE</scope>
    <source>
        <tissue evidence="12">Leaves</tissue>
    </source>
</reference>
<evidence type="ECO:0000256" key="4">
    <source>
        <dbReference type="ARBA" id="ARBA00022801"/>
    </source>
</evidence>
<sequence>MSIIFLLVGILSIGLKLTAVESIGVCYGMIGNNLPSRQDVVNLYRSRGINQMRLYFPDEQALQALRGSNIELILDVARETLNSLRNANEATNWVNRYVKPYARDVKIKYITVGNEIKPYDSEAQSILPAMQNIQNAISAANLQGQIKVSIAIDMTLIGNSYPPNNGVFTDQAKPYIQPIINFLKNNGAPLLANVYPYFAYINNKQSISLDYALFRQQGNNQVGYRNLFDAQLDSVYAALEKVGASGVKIVVSESGWPSAGGDSASTDNAATYYRNLINHVRNGTPKRPGAIETYLFAMFDENQKTGAATEQHFGLFNPNRTPKYQISFN</sequence>
<dbReference type="OrthoDB" id="667590at2759"/>
<reference evidence="11 14" key="1">
    <citation type="journal article" date="2011" name="Nature">
        <title>The Medicago genome provides insight into the evolution of rhizobial symbioses.</title>
        <authorList>
            <person name="Young N.D."/>
            <person name="Debelle F."/>
            <person name="Oldroyd G.E."/>
            <person name="Geurts R."/>
            <person name="Cannon S.B."/>
            <person name="Udvardi M.K."/>
            <person name="Benedito V.A."/>
            <person name="Mayer K.F."/>
            <person name="Gouzy J."/>
            <person name="Schoof H."/>
            <person name="Van de Peer Y."/>
            <person name="Proost S."/>
            <person name="Cook D.R."/>
            <person name="Meyers B.C."/>
            <person name="Spannagl M."/>
            <person name="Cheung F."/>
            <person name="De Mita S."/>
            <person name="Krishnakumar V."/>
            <person name="Gundlach H."/>
            <person name="Zhou S."/>
            <person name="Mudge J."/>
            <person name="Bharti A.K."/>
            <person name="Murray J.D."/>
            <person name="Naoumkina M.A."/>
            <person name="Rosen B."/>
            <person name="Silverstein K.A."/>
            <person name="Tang H."/>
            <person name="Rombauts S."/>
            <person name="Zhao P.X."/>
            <person name="Zhou P."/>
            <person name="Barbe V."/>
            <person name="Bardou P."/>
            <person name="Bechner M."/>
            <person name="Bellec A."/>
            <person name="Berger A."/>
            <person name="Berges H."/>
            <person name="Bidwell S."/>
            <person name="Bisseling T."/>
            <person name="Choisne N."/>
            <person name="Couloux A."/>
            <person name="Denny R."/>
            <person name="Deshpande S."/>
            <person name="Dai X."/>
            <person name="Doyle J.J."/>
            <person name="Dudez A.M."/>
            <person name="Farmer A.D."/>
            <person name="Fouteau S."/>
            <person name="Franken C."/>
            <person name="Gibelin C."/>
            <person name="Gish J."/>
            <person name="Goldstein S."/>
            <person name="Gonzalez A.J."/>
            <person name="Green P.J."/>
            <person name="Hallab A."/>
            <person name="Hartog M."/>
            <person name="Hua A."/>
            <person name="Humphray S.J."/>
            <person name="Jeong D.H."/>
            <person name="Jing Y."/>
            <person name="Jocker A."/>
            <person name="Kenton S.M."/>
            <person name="Kim D.J."/>
            <person name="Klee K."/>
            <person name="Lai H."/>
            <person name="Lang C."/>
            <person name="Lin S."/>
            <person name="Macmil S.L."/>
            <person name="Magdelenat G."/>
            <person name="Matthews L."/>
            <person name="McCorrison J."/>
            <person name="Monaghan E.L."/>
            <person name="Mun J.H."/>
            <person name="Najar F.Z."/>
            <person name="Nicholson C."/>
            <person name="Noirot C."/>
            <person name="O'Bleness M."/>
            <person name="Paule C.R."/>
            <person name="Poulain J."/>
            <person name="Prion F."/>
            <person name="Qin B."/>
            <person name="Qu C."/>
            <person name="Retzel E.F."/>
            <person name="Riddle C."/>
            <person name="Sallet E."/>
            <person name="Samain S."/>
            <person name="Samson N."/>
            <person name="Sanders I."/>
            <person name="Saurat O."/>
            <person name="Scarpelli C."/>
            <person name="Schiex T."/>
            <person name="Segurens B."/>
            <person name="Severin A.J."/>
            <person name="Sherrier D.J."/>
            <person name="Shi R."/>
            <person name="Sims S."/>
            <person name="Singer S.R."/>
            <person name="Sinharoy S."/>
            <person name="Sterck L."/>
            <person name="Viollet A."/>
            <person name="Wang B.B."/>
            <person name="Wang K."/>
            <person name="Wang M."/>
            <person name="Wang X."/>
            <person name="Warfsmann J."/>
            <person name="Weissenbach J."/>
            <person name="White D.D."/>
            <person name="White J.D."/>
            <person name="Wiley G.B."/>
            <person name="Wincker P."/>
            <person name="Xing Y."/>
            <person name="Yang L."/>
            <person name="Yao Z."/>
            <person name="Ying F."/>
            <person name="Zhai J."/>
            <person name="Zhou L."/>
            <person name="Zuber A."/>
            <person name="Denarie J."/>
            <person name="Dixon R.A."/>
            <person name="May G.D."/>
            <person name="Schwartz D.C."/>
            <person name="Rogers J."/>
            <person name="Quetier F."/>
            <person name="Town C.D."/>
            <person name="Roe B.A."/>
        </authorList>
    </citation>
    <scope>NUCLEOTIDE SEQUENCE [LARGE SCALE GENOMIC DNA]</scope>
    <source>
        <strain evidence="11">A17</strain>
        <strain evidence="13 14">cv. Jemalong A17</strain>
    </source>
</reference>
<dbReference type="PANTHER" id="PTHR32227">
    <property type="entry name" value="GLUCAN ENDO-1,3-BETA-GLUCOSIDASE BG1-RELATED-RELATED"/>
    <property type="match status" value="1"/>
</dbReference>
<comment type="catalytic activity">
    <reaction evidence="1">
        <text>Hydrolysis of (1-&gt;3)-beta-D-glucosidic linkages in (1-&gt;3)-beta-D-glucans.</text>
        <dbReference type="EC" id="3.2.1.39"/>
    </reaction>
</comment>
<protein>
    <recommendedName>
        <fullName evidence="3">glucan endo-1,3-beta-D-glucosidase</fullName>
        <ecNumber evidence="3">3.2.1.39</ecNumber>
    </recommendedName>
    <alternativeName>
        <fullName evidence="6">(1-&gt;3)-beta-glucan endohydrolase</fullName>
    </alternativeName>
    <alternativeName>
        <fullName evidence="7">Beta-1,3-endoglucanase</fullName>
    </alternativeName>
</protein>
<dbReference type="EC" id="3.2.1.39" evidence="3"/>
<dbReference type="HOGENOM" id="CLU_024953_0_0_1"/>
<evidence type="ECO:0000313" key="11">
    <source>
        <dbReference type="EMBL" id="AES89513.1"/>
    </source>
</evidence>
<dbReference type="GO" id="GO:0042973">
    <property type="term" value="F:glucan endo-1,3-beta-D-glucosidase activity"/>
    <property type="evidence" value="ECO:0007669"/>
    <property type="project" value="UniProtKB-EC"/>
</dbReference>
<reference evidence="13" key="3">
    <citation type="submission" date="2015-04" db="UniProtKB">
        <authorList>
            <consortium name="EnsemblPlants"/>
        </authorList>
    </citation>
    <scope>IDENTIFICATION</scope>
    <source>
        <strain evidence="13">cv. Jemalong A17</strain>
    </source>
</reference>
<dbReference type="OMA" id="SNGRFNA"/>
<evidence type="ECO:0000313" key="14">
    <source>
        <dbReference type="Proteomes" id="UP000002051"/>
    </source>
</evidence>
<dbReference type="PROSITE" id="PS00587">
    <property type="entry name" value="GLYCOSYL_HYDROL_F17"/>
    <property type="match status" value="1"/>
</dbReference>
<evidence type="ECO:0000256" key="1">
    <source>
        <dbReference type="ARBA" id="ARBA00000382"/>
    </source>
</evidence>
<dbReference type="InterPro" id="IPR000490">
    <property type="entry name" value="Glyco_hydro_17"/>
</dbReference>
<dbReference type="Pfam" id="PF00332">
    <property type="entry name" value="Glyco_hydro_17"/>
    <property type="match status" value="1"/>
</dbReference>
<organism evidence="11 14">
    <name type="scientific">Medicago truncatula</name>
    <name type="common">Barrel medic</name>
    <name type="synonym">Medicago tribuloides</name>
    <dbReference type="NCBI Taxonomy" id="3880"/>
    <lineage>
        <taxon>Eukaryota</taxon>
        <taxon>Viridiplantae</taxon>
        <taxon>Streptophyta</taxon>
        <taxon>Embryophyta</taxon>
        <taxon>Tracheophyta</taxon>
        <taxon>Spermatophyta</taxon>
        <taxon>Magnoliopsida</taxon>
        <taxon>eudicotyledons</taxon>
        <taxon>Gunneridae</taxon>
        <taxon>Pentapetalae</taxon>
        <taxon>rosids</taxon>
        <taxon>fabids</taxon>
        <taxon>Fabales</taxon>
        <taxon>Fabaceae</taxon>
        <taxon>Papilionoideae</taxon>
        <taxon>50 kb inversion clade</taxon>
        <taxon>NPAAA clade</taxon>
        <taxon>Hologalegina</taxon>
        <taxon>IRL clade</taxon>
        <taxon>Trifolieae</taxon>
        <taxon>Medicago</taxon>
    </lineage>
</organism>
<feature type="signal peptide" evidence="10">
    <location>
        <begin position="1"/>
        <end position="22"/>
    </location>
</feature>
<keyword evidence="14" id="KW-1185">Reference proteome</keyword>
<feature type="chain" id="PRO_5014573056" description="glucan endo-1,3-beta-D-glucosidase" evidence="10">
    <location>
        <begin position="23"/>
        <end position="329"/>
    </location>
</feature>
<dbReference type="InterPro" id="IPR017853">
    <property type="entry name" value="GH"/>
</dbReference>
<dbReference type="InterPro" id="IPR044965">
    <property type="entry name" value="Glyco_hydro_17_plant"/>
</dbReference>
<dbReference type="SUPFAM" id="SSF51445">
    <property type="entry name" value="(Trans)glycosidases"/>
    <property type="match status" value="1"/>
</dbReference>
<dbReference type="ProMEX" id="G7JQL1"/>
<evidence type="ECO:0000256" key="3">
    <source>
        <dbReference type="ARBA" id="ARBA00012780"/>
    </source>
</evidence>
<evidence type="ECO:0000256" key="2">
    <source>
        <dbReference type="ARBA" id="ARBA00008773"/>
    </source>
</evidence>
<dbReference type="eggNOG" id="ENOG502QQ3M">
    <property type="taxonomic scope" value="Eukaryota"/>
</dbReference>
<dbReference type="EMBL" id="PSQE01000004">
    <property type="protein sequence ID" value="RHN61652.1"/>
    <property type="molecule type" value="Genomic_DNA"/>
</dbReference>
<keyword evidence="4 9" id="KW-0378">Hydrolase</keyword>
<evidence type="ECO:0000256" key="7">
    <source>
        <dbReference type="ARBA" id="ARBA00033417"/>
    </source>
</evidence>